<dbReference type="RefSeq" id="WP_182415504.1">
    <property type="nucleotide sequence ID" value="NZ_CP055153.1"/>
</dbReference>
<proteinExistence type="predicted"/>
<gene>
    <name evidence="2" type="ORF">HUW48_09840</name>
</gene>
<keyword evidence="3" id="KW-1185">Reference proteome</keyword>
<dbReference type="KEGG" id="add:HUW48_09840"/>
<name>A0A7L7L673_9BACT</name>
<dbReference type="AlphaFoldDB" id="A0A7L7L673"/>
<organism evidence="2 3">
    <name type="scientific">Adhaeribacter radiodurans</name>
    <dbReference type="NCBI Taxonomy" id="2745197"/>
    <lineage>
        <taxon>Bacteria</taxon>
        <taxon>Pseudomonadati</taxon>
        <taxon>Bacteroidota</taxon>
        <taxon>Cytophagia</taxon>
        <taxon>Cytophagales</taxon>
        <taxon>Hymenobacteraceae</taxon>
        <taxon>Adhaeribacter</taxon>
    </lineage>
</organism>
<evidence type="ECO:0000313" key="2">
    <source>
        <dbReference type="EMBL" id="QMU28317.1"/>
    </source>
</evidence>
<reference evidence="2 3" key="1">
    <citation type="submission" date="2020-08" db="EMBL/GenBank/DDBJ databases">
        <title>Adhaeribacter dokdonensis sp. nov., isolated from the rhizosphere of Elymus tsukushiensis, a plant native to the Dokdo Islands, Republic of Korea.</title>
        <authorList>
            <person name="Ghim S.Y."/>
        </authorList>
    </citation>
    <scope>NUCLEOTIDE SEQUENCE [LARGE SCALE GENOMIC DNA]</scope>
    <source>
        <strain evidence="2 3">KUDC8001</strain>
    </source>
</reference>
<dbReference type="Proteomes" id="UP000514509">
    <property type="component" value="Chromosome"/>
</dbReference>
<evidence type="ECO:0008006" key="4">
    <source>
        <dbReference type="Google" id="ProtNLM"/>
    </source>
</evidence>
<dbReference type="EMBL" id="CP055153">
    <property type="protein sequence ID" value="QMU28317.1"/>
    <property type="molecule type" value="Genomic_DNA"/>
</dbReference>
<keyword evidence="1" id="KW-0732">Signal</keyword>
<sequence>MKKFALLLSFLAYVGNYASEGSILVNTVSFADLPAKVKPTHTVTGKKVNKSTTNSTCSAFPASKCLVKVKACSVVTKTVVRPKKSCLHQKASLLVAKATPDPIVSLLN</sequence>
<evidence type="ECO:0000313" key="3">
    <source>
        <dbReference type="Proteomes" id="UP000514509"/>
    </source>
</evidence>
<feature type="chain" id="PRO_5029790077" description="DUF2282 domain-containing protein" evidence="1">
    <location>
        <begin position="19"/>
        <end position="108"/>
    </location>
</feature>
<accession>A0A7L7L673</accession>
<feature type="signal peptide" evidence="1">
    <location>
        <begin position="1"/>
        <end position="18"/>
    </location>
</feature>
<protein>
    <recommendedName>
        <fullName evidence="4">DUF2282 domain-containing protein</fullName>
    </recommendedName>
</protein>
<evidence type="ECO:0000256" key="1">
    <source>
        <dbReference type="SAM" id="SignalP"/>
    </source>
</evidence>